<evidence type="ECO:0000313" key="3">
    <source>
        <dbReference type="Proteomes" id="UP000267096"/>
    </source>
</evidence>
<reference evidence="2 3" key="2">
    <citation type="submission" date="2018-11" db="EMBL/GenBank/DDBJ databases">
        <authorList>
            <consortium name="Pathogen Informatics"/>
        </authorList>
    </citation>
    <scope>NUCLEOTIDE SEQUENCE [LARGE SCALE GENOMIC DNA]</scope>
</reference>
<gene>
    <name evidence="2" type="ORF">ASIM_LOCUS1816</name>
</gene>
<evidence type="ECO:0000313" key="4">
    <source>
        <dbReference type="WBParaSite" id="ASIM_0000194601-mRNA-1"/>
    </source>
</evidence>
<feature type="region of interest" description="Disordered" evidence="1">
    <location>
        <begin position="17"/>
        <end position="123"/>
    </location>
</feature>
<accession>A0A0M3J334</accession>
<dbReference type="AlphaFoldDB" id="A0A0M3J334"/>
<reference evidence="4" key="1">
    <citation type="submission" date="2017-02" db="UniProtKB">
        <authorList>
            <consortium name="WormBaseParasite"/>
        </authorList>
    </citation>
    <scope>IDENTIFICATION</scope>
</reference>
<sequence>VIIERVSAKVPLLSGGAQRVTSPINERRSVEKAAATRLQDVGERRRLSPDLVTPSAQSLSSSSSSASPSPAPAKSPSPASKSPSPEDSTTTESSILERAEERSVPTSVSGGLHTKSERQPSGYLVERLTAGAVVERPQSVVQPQKSQEISSQSKHIAYPVSHSRRLRFYSHFLHIL</sequence>
<proteinExistence type="predicted"/>
<feature type="compositionally biased region" description="Low complexity" evidence="1">
    <location>
        <begin position="76"/>
        <end position="94"/>
    </location>
</feature>
<organism evidence="4">
    <name type="scientific">Anisakis simplex</name>
    <name type="common">Herring worm</name>
    <dbReference type="NCBI Taxonomy" id="6269"/>
    <lineage>
        <taxon>Eukaryota</taxon>
        <taxon>Metazoa</taxon>
        <taxon>Ecdysozoa</taxon>
        <taxon>Nematoda</taxon>
        <taxon>Chromadorea</taxon>
        <taxon>Rhabditida</taxon>
        <taxon>Spirurina</taxon>
        <taxon>Ascaridomorpha</taxon>
        <taxon>Ascaridoidea</taxon>
        <taxon>Anisakidae</taxon>
        <taxon>Anisakis</taxon>
        <taxon>Anisakis simplex complex</taxon>
    </lineage>
</organism>
<evidence type="ECO:0000313" key="2">
    <source>
        <dbReference type="EMBL" id="VDK19298.1"/>
    </source>
</evidence>
<protein>
    <submittedName>
        <fullName evidence="2 4">Uncharacterized protein</fullName>
    </submittedName>
</protein>
<dbReference type="EMBL" id="UYRR01002135">
    <property type="protein sequence ID" value="VDK19298.1"/>
    <property type="molecule type" value="Genomic_DNA"/>
</dbReference>
<dbReference type="WBParaSite" id="ASIM_0000194601-mRNA-1">
    <property type="protein sequence ID" value="ASIM_0000194601-mRNA-1"/>
    <property type="gene ID" value="ASIM_0000194601"/>
</dbReference>
<feature type="compositionally biased region" description="Low complexity" evidence="1">
    <location>
        <begin position="54"/>
        <end position="68"/>
    </location>
</feature>
<evidence type="ECO:0000256" key="1">
    <source>
        <dbReference type="SAM" id="MobiDB-lite"/>
    </source>
</evidence>
<keyword evidence="3" id="KW-1185">Reference proteome</keyword>
<name>A0A0M3J334_ANISI</name>
<dbReference type="Proteomes" id="UP000267096">
    <property type="component" value="Unassembled WGS sequence"/>
</dbReference>